<protein>
    <recommendedName>
        <fullName evidence="4">DUF4386 domain-containing protein</fullName>
    </recommendedName>
</protein>
<feature type="transmembrane region" description="Helical" evidence="1">
    <location>
        <begin position="135"/>
        <end position="154"/>
    </location>
</feature>
<dbReference type="OrthoDB" id="1160166at2"/>
<feature type="transmembrane region" description="Helical" evidence="1">
    <location>
        <begin position="191"/>
        <end position="210"/>
    </location>
</feature>
<organism evidence="2 3">
    <name type="scientific">Demequina mangrovi</name>
    <dbReference type="NCBI Taxonomy" id="1043493"/>
    <lineage>
        <taxon>Bacteria</taxon>
        <taxon>Bacillati</taxon>
        <taxon>Actinomycetota</taxon>
        <taxon>Actinomycetes</taxon>
        <taxon>Micrococcales</taxon>
        <taxon>Demequinaceae</taxon>
        <taxon>Demequina</taxon>
    </lineage>
</organism>
<feature type="transmembrane region" description="Helical" evidence="1">
    <location>
        <begin position="60"/>
        <end position="79"/>
    </location>
</feature>
<keyword evidence="3" id="KW-1185">Reference proteome</keyword>
<gene>
    <name evidence="2" type="ORF">SAMN05421637_2165</name>
</gene>
<dbReference type="AlphaFoldDB" id="A0A1H6ZLI4"/>
<dbReference type="EMBL" id="FNZI01000004">
    <property type="protein sequence ID" value="SEJ53004.1"/>
    <property type="molecule type" value="Genomic_DNA"/>
</dbReference>
<dbReference type="Pfam" id="PF14329">
    <property type="entry name" value="DUF4386"/>
    <property type="match status" value="1"/>
</dbReference>
<keyword evidence="1" id="KW-0472">Membrane</keyword>
<dbReference type="Proteomes" id="UP000183315">
    <property type="component" value="Unassembled WGS sequence"/>
</dbReference>
<feature type="transmembrane region" description="Helical" evidence="1">
    <location>
        <begin position="20"/>
        <end position="40"/>
    </location>
</feature>
<keyword evidence="1" id="KW-0812">Transmembrane</keyword>
<dbReference type="RefSeq" id="WP_042216120.1">
    <property type="nucleotide sequence ID" value="NZ_BBLU01000015.1"/>
</dbReference>
<dbReference type="STRING" id="1043493.SAMN05421637_2165"/>
<reference evidence="3" key="1">
    <citation type="submission" date="2016-10" db="EMBL/GenBank/DDBJ databases">
        <authorList>
            <person name="Varghese N."/>
        </authorList>
    </citation>
    <scope>NUCLEOTIDE SEQUENCE [LARGE SCALE GENOMIC DNA]</scope>
    <source>
        <strain evidence="3">DSM 24868</strain>
    </source>
</reference>
<feature type="transmembrane region" description="Helical" evidence="1">
    <location>
        <begin position="91"/>
        <end position="115"/>
    </location>
</feature>
<accession>A0A1H6ZLI4</accession>
<dbReference type="InterPro" id="IPR025495">
    <property type="entry name" value="DUF4386"/>
</dbReference>
<evidence type="ECO:0000313" key="3">
    <source>
        <dbReference type="Proteomes" id="UP000183315"/>
    </source>
</evidence>
<sequence>MSVSTEAAARRGVTARTAGAFYLAFIVASFLADQIGRIGLSNEDALADVIATSEARFRAGLAIALVSLLFFVLAAWALAELLRPFGRGLALLLLVLNAVGAAIHAASLVVLSVGLAADAGDAVAVAIEVHGTGVVAAQVFFSAWLFPLGMLLLRSGIVPRVLAWLVLLDGVAIAWWFVQAMLLPDSPELSYPAWAISFAAEAGLALWLLVRGARTGATEASDASGS</sequence>
<evidence type="ECO:0008006" key="4">
    <source>
        <dbReference type="Google" id="ProtNLM"/>
    </source>
</evidence>
<evidence type="ECO:0000256" key="1">
    <source>
        <dbReference type="SAM" id="Phobius"/>
    </source>
</evidence>
<name>A0A1H6ZLI4_9MICO</name>
<evidence type="ECO:0000313" key="2">
    <source>
        <dbReference type="EMBL" id="SEJ53004.1"/>
    </source>
</evidence>
<proteinExistence type="predicted"/>
<feature type="transmembrane region" description="Helical" evidence="1">
    <location>
        <begin position="161"/>
        <end position="179"/>
    </location>
</feature>
<keyword evidence="1" id="KW-1133">Transmembrane helix</keyword>